<dbReference type="EMBL" id="MN739271">
    <property type="protein sequence ID" value="QHS96564.1"/>
    <property type="molecule type" value="Genomic_DNA"/>
</dbReference>
<proteinExistence type="predicted"/>
<organism evidence="1">
    <name type="scientific">viral metagenome</name>
    <dbReference type="NCBI Taxonomy" id="1070528"/>
    <lineage>
        <taxon>unclassified sequences</taxon>
        <taxon>metagenomes</taxon>
        <taxon>organismal metagenomes</taxon>
    </lineage>
</organism>
<protein>
    <submittedName>
        <fullName evidence="1">Uncharacterized protein</fullName>
    </submittedName>
</protein>
<accession>A0A6C0BYD3</accession>
<name>A0A6C0BYD3_9ZZZZ</name>
<sequence>MASTLSCIIDTMPTRPAEAGMALKPFKFIYKIKYTNFIYVKHRATI</sequence>
<dbReference type="AlphaFoldDB" id="A0A6C0BYD3"/>
<reference evidence="1" key="1">
    <citation type="journal article" date="2020" name="Nature">
        <title>Giant virus diversity and host interactions through global metagenomics.</title>
        <authorList>
            <person name="Schulz F."/>
            <person name="Roux S."/>
            <person name="Paez-Espino D."/>
            <person name="Jungbluth S."/>
            <person name="Walsh D.A."/>
            <person name="Denef V.J."/>
            <person name="McMahon K.D."/>
            <person name="Konstantinidis K.T."/>
            <person name="Eloe-Fadrosh E.A."/>
            <person name="Kyrpides N.C."/>
            <person name="Woyke T."/>
        </authorList>
    </citation>
    <scope>NUCLEOTIDE SEQUENCE</scope>
    <source>
        <strain evidence="1">GVMAG-M-3300020166-18</strain>
    </source>
</reference>
<evidence type="ECO:0000313" key="1">
    <source>
        <dbReference type="EMBL" id="QHS96564.1"/>
    </source>
</evidence>